<reference evidence="3" key="1">
    <citation type="submission" date="2024-01" db="EMBL/GenBank/DDBJ databases">
        <authorList>
            <person name="Webb A."/>
        </authorList>
    </citation>
    <scope>NUCLEOTIDE SEQUENCE</scope>
    <source>
        <strain evidence="3">Pm1</strain>
    </source>
</reference>
<keyword evidence="2" id="KW-0812">Transmembrane</keyword>
<evidence type="ECO:0000313" key="4">
    <source>
        <dbReference type="Proteomes" id="UP001162060"/>
    </source>
</evidence>
<feature type="transmembrane region" description="Helical" evidence="2">
    <location>
        <begin position="27"/>
        <end position="48"/>
    </location>
</feature>
<protein>
    <submittedName>
        <fullName evidence="3">Uncharacterized protein</fullName>
    </submittedName>
</protein>
<gene>
    <name evidence="3" type="ORF">PM001_LOCUS12666</name>
</gene>
<name>A0AAV1TYM5_9STRA</name>
<evidence type="ECO:0000313" key="3">
    <source>
        <dbReference type="EMBL" id="CAK7927516.1"/>
    </source>
</evidence>
<feature type="compositionally biased region" description="Low complexity" evidence="1">
    <location>
        <begin position="92"/>
        <end position="106"/>
    </location>
</feature>
<dbReference type="Proteomes" id="UP001162060">
    <property type="component" value="Unassembled WGS sequence"/>
</dbReference>
<sequence>MKEVGVAGVVPRGCTGGFGGGLGVGWMTLWLFVVVGGGLGLAVALPFARGAWPGPWVLRCALGGLRGVGAGGGVEAAGARAGRRVTTLPITRNAPRAGPGRRSPGRQAGGGPR</sequence>
<proteinExistence type="predicted"/>
<comment type="caution">
    <text evidence="3">The sequence shown here is derived from an EMBL/GenBank/DDBJ whole genome shotgun (WGS) entry which is preliminary data.</text>
</comment>
<evidence type="ECO:0000256" key="1">
    <source>
        <dbReference type="SAM" id="MobiDB-lite"/>
    </source>
</evidence>
<dbReference type="AlphaFoldDB" id="A0AAV1TYM5"/>
<accession>A0AAV1TYM5</accession>
<evidence type="ECO:0000256" key="2">
    <source>
        <dbReference type="SAM" id="Phobius"/>
    </source>
</evidence>
<keyword evidence="2" id="KW-0472">Membrane</keyword>
<dbReference type="EMBL" id="CAKLBY020000111">
    <property type="protein sequence ID" value="CAK7927516.1"/>
    <property type="molecule type" value="Genomic_DNA"/>
</dbReference>
<organism evidence="3 4">
    <name type="scientific">Peronospora matthiolae</name>
    <dbReference type="NCBI Taxonomy" id="2874970"/>
    <lineage>
        <taxon>Eukaryota</taxon>
        <taxon>Sar</taxon>
        <taxon>Stramenopiles</taxon>
        <taxon>Oomycota</taxon>
        <taxon>Peronosporomycetes</taxon>
        <taxon>Peronosporales</taxon>
        <taxon>Peronosporaceae</taxon>
        <taxon>Peronospora</taxon>
    </lineage>
</organism>
<keyword evidence="2" id="KW-1133">Transmembrane helix</keyword>
<feature type="region of interest" description="Disordered" evidence="1">
    <location>
        <begin position="87"/>
        <end position="113"/>
    </location>
</feature>